<dbReference type="AlphaFoldDB" id="A0A811VIC5"/>
<proteinExistence type="predicted"/>
<feature type="non-terminal residue" evidence="1">
    <location>
        <position position="164"/>
    </location>
</feature>
<dbReference type="EMBL" id="CAJHJT010000056">
    <property type="protein sequence ID" value="CAD7014851.1"/>
    <property type="molecule type" value="Genomic_DNA"/>
</dbReference>
<dbReference type="Proteomes" id="UP000606786">
    <property type="component" value="Unassembled WGS sequence"/>
</dbReference>
<accession>A0A811VIC5</accession>
<comment type="caution">
    <text evidence="1">The sequence shown here is derived from an EMBL/GenBank/DDBJ whole genome shotgun (WGS) entry which is preliminary data.</text>
</comment>
<gene>
    <name evidence="1" type="ORF">CCAP1982_LOCUS22818</name>
</gene>
<reference evidence="1" key="1">
    <citation type="submission" date="2020-11" db="EMBL/GenBank/DDBJ databases">
        <authorList>
            <person name="Whitehead M."/>
        </authorList>
    </citation>
    <scope>NUCLEOTIDE SEQUENCE</scope>
    <source>
        <strain evidence="1">EGII</strain>
    </source>
</reference>
<sequence>MPFSSSLNPFYFSSQSAMPFECFYLLPASKQLARKAPSQPEPELQPVWKLLKAYDCTPIQLTLLLWLLLLLQHLLLPQTLCVKAFWLHSSHTCKTKGDATTYCFLIVTPRYNPTAPLPAALLVFVVQIFDVGQQRVERVEVVVLHDFKIICGNNCTHRMLQIAC</sequence>
<organism evidence="1 2">
    <name type="scientific">Ceratitis capitata</name>
    <name type="common">Mediterranean fruit fly</name>
    <name type="synonym">Tephritis capitata</name>
    <dbReference type="NCBI Taxonomy" id="7213"/>
    <lineage>
        <taxon>Eukaryota</taxon>
        <taxon>Metazoa</taxon>
        <taxon>Ecdysozoa</taxon>
        <taxon>Arthropoda</taxon>
        <taxon>Hexapoda</taxon>
        <taxon>Insecta</taxon>
        <taxon>Pterygota</taxon>
        <taxon>Neoptera</taxon>
        <taxon>Endopterygota</taxon>
        <taxon>Diptera</taxon>
        <taxon>Brachycera</taxon>
        <taxon>Muscomorpha</taxon>
        <taxon>Tephritoidea</taxon>
        <taxon>Tephritidae</taxon>
        <taxon>Ceratitis</taxon>
        <taxon>Ceratitis</taxon>
    </lineage>
</organism>
<evidence type="ECO:0000313" key="1">
    <source>
        <dbReference type="EMBL" id="CAD7014851.1"/>
    </source>
</evidence>
<protein>
    <submittedName>
        <fullName evidence="1">(Mediterranean fruit fly) hypothetical protein</fullName>
    </submittedName>
</protein>
<keyword evidence="2" id="KW-1185">Reference proteome</keyword>
<evidence type="ECO:0000313" key="2">
    <source>
        <dbReference type="Proteomes" id="UP000606786"/>
    </source>
</evidence>
<name>A0A811VIC5_CERCA</name>